<dbReference type="CDD" id="cd11296">
    <property type="entry name" value="O-FucT_like"/>
    <property type="match status" value="1"/>
</dbReference>
<feature type="transmembrane region" description="Helical" evidence="1">
    <location>
        <begin position="58"/>
        <end position="77"/>
    </location>
</feature>
<gene>
    <name evidence="2" type="ORF">ONZ51_g5318</name>
</gene>
<protein>
    <submittedName>
        <fullName evidence="2">Uncharacterized protein</fullName>
    </submittedName>
</protein>
<evidence type="ECO:0000313" key="2">
    <source>
        <dbReference type="EMBL" id="KAJ8482485.1"/>
    </source>
</evidence>
<reference evidence="2" key="1">
    <citation type="submission" date="2022-11" db="EMBL/GenBank/DDBJ databases">
        <title>Genome Sequence of Cubamyces cubensis.</title>
        <authorList>
            <person name="Buettner E."/>
        </authorList>
    </citation>
    <scope>NUCLEOTIDE SEQUENCE</scope>
    <source>
        <strain evidence="2">MPL-01</strain>
    </source>
</reference>
<dbReference type="AlphaFoldDB" id="A0AAD7XC76"/>
<organism evidence="2 3">
    <name type="scientific">Trametes cubensis</name>
    <dbReference type="NCBI Taxonomy" id="1111947"/>
    <lineage>
        <taxon>Eukaryota</taxon>
        <taxon>Fungi</taxon>
        <taxon>Dikarya</taxon>
        <taxon>Basidiomycota</taxon>
        <taxon>Agaricomycotina</taxon>
        <taxon>Agaricomycetes</taxon>
        <taxon>Polyporales</taxon>
        <taxon>Polyporaceae</taxon>
        <taxon>Trametes</taxon>
    </lineage>
</organism>
<keyword evidence="1" id="KW-1133">Transmembrane helix</keyword>
<dbReference type="Proteomes" id="UP001215151">
    <property type="component" value="Unassembled WGS sequence"/>
</dbReference>
<comment type="caution">
    <text evidence="2">The sequence shown here is derived from an EMBL/GenBank/DDBJ whole genome shotgun (WGS) entry which is preliminary data.</text>
</comment>
<keyword evidence="1" id="KW-0472">Membrane</keyword>
<dbReference type="EMBL" id="JAPEVG010000113">
    <property type="protein sequence ID" value="KAJ8482485.1"/>
    <property type="molecule type" value="Genomic_DNA"/>
</dbReference>
<keyword evidence="1" id="KW-0812">Transmembrane</keyword>
<sequence>MLVTPARWLGALIPSLSRPMQYELLPSTNATAGPSKIRAYSVRRTCHVIFVRRRLRTCLIVLSLLVGSAIAAFFYVLSIPLPPLYSRFHEAELKLPQHNTSLSSPEGKDGKYLWIANHASKCGWGNAMQELFLNAYLAYRTDRAFVFDNYTWSRGESDYSLYNLMPIPSRIPLTAFMRGPIVGGEFPSNDVAPRSVTPEYFYEVCPNRTIIGSYTVNDALVDPSAETLVQAWADKMAPHRCVEIEQSPPEIFDEQYAFFSSHPTPDDAEMHHPQCSVFADAGRLLDVWPHFSQSPIVQNFSWSTLVELAFDNNREVFSPASPFDLPLSAAPLSDGLRRYTSIPGLLVLHIRRGDFKGHCYDVLANRSLGYTGFNSFPSLPDYWALPEDISEHDKRALYTRHCFPDIDMIVQRVEDVRASSAGQGLSHVYVMTNGSPSWVSKLKAALRAKHDWAHVASSRDLMLNPEQKYVSQAVDMLVAQRAQMFVGNGRDAQLTEHGCGILQFSTLSGMVVMLRMANGASPDSTRHW</sequence>
<accession>A0AAD7XC76</accession>
<proteinExistence type="predicted"/>
<evidence type="ECO:0000313" key="3">
    <source>
        <dbReference type="Proteomes" id="UP001215151"/>
    </source>
</evidence>
<dbReference type="Gene3D" id="3.40.50.11350">
    <property type="match status" value="1"/>
</dbReference>
<name>A0AAD7XC76_9APHY</name>
<keyword evidence="3" id="KW-1185">Reference proteome</keyword>
<evidence type="ECO:0000256" key="1">
    <source>
        <dbReference type="SAM" id="Phobius"/>
    </source>
</evidence>